<proteinExistence type="predicted"/>
<dbReference type="AlphaFoldDB" id="A0A451AFF6"/>
<dbReference type="EMBL" id="CAADFW010000145">
    <property type="protein sequence ID" value="VFK64790.1"/>
    <property type="molecule type" value="Genomic_DNA"/>
</dbReference>
<sequence>MTDCQKPLTETKDAIYALVTGGVSRGHRRLDLERCSQSVTGRERLL</sequence>
<evidence type="ECO:0000313" key="1">
    <source>
        <dbReference type="EMBL" id="VFK64790.1"/>
    </source>
</evidence>
<gene>
    <name evidence="1" type="ORF">BECKTC1821F_GA0114240_11452</name>
</gene>
<accession>A0A451AFF6</accession>
<organism evidence="1">
    <name type="scientific">Candidatus Kentrum sp. TC</name>
    <dbReference type="NCBI Taxonomy" id="2126339"/>
    <lineage>
        <taxon>Bacteria</taxon>
        <taxon>Pseudomonadati</taxon>
        <taxon>Pseudomonadota</taxon>
        <taxon>Gammaproteobacteria</taxon>
        <taxon>Candidatus Kentrum</taxon>
    </lineage>
</organism>
<name>A0A451AFF6_9GAMM</name>
<protein>
    <submittedName>
        <fullName evidence="1">Uncharacterized protein</fullName>
    </submittedName>
</protein>
<reference evidence="1" key="1">
    <citation type="submission" date="2019-02" db="EMBL/GenBank/DDBJ databases">
        <authorList>
            <person name="Gruber-Vodicka R. H."/>
            <person name="Seah K. B. B."/>
        </authorList>
    </citation>
    <scope>NUCLEOTIDE SEQUENCE</scope>
    <source>
        <strain evidence="1">BECK_BZ126</strain>
    </source>
</reference>